<evidence type="ECO:0000313" key="7">
    <source>
        <dbReference type="EMBL" id="MBS3649899.1"/>
    </source>
</evidence>
<evidence type="ECO:0000313" key="8">
    <source>
        <dbReference type="Proteomes" id="UP000680348"/>
    </source>
</evidence>
<dbReference type="GO" id="GO:0003735">
    <property type="term" value="F:structural constituent of ribosome"/>
    <property type="evidence" value="ECO:0007669"/>
    <property type="project" value="InterPro"/>
</dbReference>
<dbReference type="GO" id="GO:0005840">
    <property type="term" value="C:ribosome"/>
    <property type="evidence" value="ECO:0007669"/>
    <property type="project" value="UniProtKB-KW"/>
</dbReference>
<evidence type="ECO:0000256" key="4">
    <source>
        <dbReference type="HAMAP-Rule" id="MF_01363"/>
    </source>
</evidence>
<name>A0A942DXE8_9HYPH</name>
<sequence length="122" mass="13268">MFAVIKTGGKQYRVAANDVIKIDRLAGEAGQVVEFGQVLAFGEGDSATFGAPFVEGAVVKAEVVEQGRGRTVIAFKKRRRQNSRRKRGNRQHETTVRITEILTGAPKKAKAEKKAEAPAESE</sequence>
<dbReference type="NCBIfam" id="TIGR00061">
    <property type="entry name" value="L21"/>
    <property type="match status" value="1"/>
</dbReference>
<dbReference type="GO" id="GO:0019843">
    <property type="term" value="F:rRNA binding"/>
    <property type="evidence" value="ECO:0007669"/>
    <property type="project" value="UniProtKB-UniRule"/>
</dbReference>
<feature type="compositionally biased region" description="Basic residues" evidence="6">
    <location>
        <begin position="78"/>
        <end position="89"/>
    </location>
</feature>
<dbReference type="GO" id="GO:0005737">
    <property type="term" value="C:cytoplasm"/>
    <property type="evidence" value="ECO:0007669"/>
    <property type="project" value="UniProtKB-ARBA"/>
</dbReference>
<keyword evidence="3 4" id="KW-0687">Ribonucleoprotein</keyword>
<dbReference type="SUPFAM" id="SSF141091">
    <property type="entry name" value="L21p-like"/>
    <property type="match status" value="1"/>
</dbReference>
<evidence type="ECO:0000256" key="2">
    <source>
        <dbReference type="ARBA" id="ARBA00022980"/>
    </source>
</evidence>
<reference evidence="7" key="1">
    <citation type="submission" date="2021-04" db="EMBL/GenBank/DDBJ databases">
        <title>Pseudaminobacter soli sp. nov., isolated from paddy soil contaminated by heavy metals.</title>
        <authorList>
            <person name="Zhang K."/>
        </authorList>
    </citation>
    <scope>NUCLEOTIDE SEQUENCE</scope>
    <source>
        <strain evidence="7">19-2017</strain>
    </source>
</reference>
<keyword evidence="4 5" id="KW-0694">RNA-binding</keyword>
<protein>
    <recommendedName>
        <fullName evidence="4">Large ribosomal subunit protein bL21</fullName>
    </recommendedName>
</protein>
<organism evidence="7 8">
    <name type="scientific">Pseudaminobacter soli</name>
    <name type="common">ex Zhang et al. 2022</name>
    <dbReference type="NCBI Taxonomy" id="2831468"/>
    <lineage>
        <taxon>Bacteria</taxon>
        <taxon>Pseudomonadati</taxon>
        <taxon>Pseudomonadota</taxon>
        <taxon>Alphaproteobacteria</taxon>
        <taxon>Hyphomicrobiales</taxon>
        <taxon>Phyllobacteriaceae</taxon>
        <taxon>Pseudaminobacter</taxon>
    </lineage>
</organism>
<dbReference type="InterPro" id="IPR001787">
    <property type="entry name" value="Ribosomal_bL21"/>
</dbReference>
<dbReference type="EMBL" id="JAGWCR010000007">
    <property type="protein sequence ID" value="MBS3649899.1"/>
    <property type="molecule type" value="Genomic_DNA"/>
</dbReference>
<dbReference type="GO" id="GO:0006412">
    <property type="term" value="P:translation"/>
    <property type="evidence" value="ECO:0007669"/>
    <property type="project" value="UniProtKB-UniRule"/>
</dbReference>
<evidence type="ECO:0000256" key="3">
    <source>
        <dbReference type="ARBA" id="ARBA00023274"/>
    </source>
</evidence>
<dbReference type="GO" id="GO:1990904">
    <property type="term" value="C:ribonucleoprotein complex"/>
    <property type="evidence" value="ECO:0007669"/>
    <property type="project" value="UniProtKB-KW"/>
</dbReference>
<comment type="caution">
    <text evidence="7">The sequence shown here is derived from an EMBL/GenBank/DDBJ whole genome shotgun (WGS) entry which is preliminary data.</text>
</comment>
<keyword evidence="8" id="KW-1185">Reference proteome</keyword>
<dbReference type="Proteomes" id="UP000680348">
    <property type="component" value="Unassembled WGS sequence"/>
</dbReference>
<comment type="function">
    <text evidence="4 5">This protein binds to 23S rRNA in the presence of protein L20.</text>
</comment>
<feature type="compositionally biased region" description="Basic and acidic residues" evidence="6">
    <location>
        <begin position="112"/>
        <end position="122"/>
    </location>
</feature>
<comment type="similarity">
    <text evidence="1 4 5">Belongs to the bacterial ribosomal protein bL21 family.</text>
</comment>
<dbReference type="PANTHER" id="PTHR21349">
    <property type="entry name" value="50S RIBOSOMAL PROTEIN L21"/>
    <property type="match status" value="1"/>
</dbReference>
<comment type="subunit">
    <text evidence="4">Part of the 50S ribosomal subunit. Contacts protein L20.</text>
</comment>
<accession>A0A942DXE8</accession>
<dbReference type="PANTHER" id="PTHR21349:SF0">
    <property type="entry name" value="LARGE RIBOSOMAL SUBUNIT PROTEIN BL21M"/>
    <property type="match status" value="1"/>
</dbReference>
<dbReference type="Pfam" id="PF00829">
    <property type="entry name" value="Ribosomal_L21p"/>
    <property type="match status" value="1"/>
</dbReference>
<feature type="region of interest" description="Disordered" evidence="6">
    <location>
        <begin position="78"/>
        <end position="122"/>
    </location>
</feature>
<keyword evidence="2 4" id="KW-0689">Ribosomal protein</keyword>
<dbReference type="AlphaFoldDB" id="A0A942DXE8"/>
<evidence type="ECO:0000256" key="5">
    <source>
        <dbReference type="RuleBase" id="RU000562"/>
    </source>
</evidence>
<dbReference type="HAMAP" id="MF_01363">
    <property type="entry name" value="Ribosomal_bL21"/>
    <property type="match status" value="1"/>
</dbReference>
<gene>
    <name evidence="4 7" type="primary">rplU</name>
    <name evidence="7" type="ORF">KEU06_14900</name>
</gene>
<keyword evidence="4 5" id="KW-0699">rRNA-binding</keyword>
<evidence type="ECO:0000256" key="1">
    <source>
        <dbReference type="ARBA" id="ARBA00008563"/>
    </source>
</evidence>
<dbReference type="InterPro" id="IPR028909">
    <property type="entry name" value="bL21-like"/>
</dbReference>
<dbReference type="InterPro" id="IPR036164">
    <property type="entry name" value="bL21-like_sf"/>
</dbReference>
<evidence type="ECO:0000256" key="6">
    <source>
        <dbReference type="SAM" id="MobiDB-lite"/>
    </source>
</evidence>
<proteinExistence type="inferred from homology"/>